<dbReference type="RefSeq" id="WP_023383743.1">
    <property type="nucleotide sequence ID" value="NZ_NTME01000047.1"/>
</dbReference>
<reference evidence="1 2" key="1">
    <citation type="submission" date="2017-09" db="EMBL/GenBank/DDBJ databases">
        <authorList>
            <person name="Ehlers B."/>
            <person name="Leendertz F.H."/>
        </authorList>
    </citation>
    <scope>NUCLEOTIDE SEQUENCE [LARGE SCALE GENOMIC DNA]</scope>
    <source>
        <strain evidence="1 2">DJ-1</strain>
    </source>
</reference>
<evidence type="ECO:0000313" key="2">
    <source>
        <dbReference type="Proteomes" id="UP000218102"/>
    </source>
</evidence>
<gene>
    <name evidence="1" type="ORF">CMV24_26830</name>
</gene>
<comment type="caution">
    <text evidence="1">The sequence shown here is derived from an EMBL/GenBank/DDBJ whole genome shotgun (WGS) entry which is preliminary data.</text>
</comment>
<proteinExistence type="predicted"/>
<dbReference type="AlphaFoldDB" id="A0A2A3LXH7"/>
<sequence length="88" mass="9951">MAVSKTEQEMRETVARRGFWHVTGKRAFDLTKRLEELGKLDGLTASYGCHNANGVFFKNQWNCPRPKLVYEVVVRACEPAIAPRPSVS</sequence>
<organism evidence="1 2">
    <name type="scientific">Pseudomonas plecoglossicida</name>
    <dbReference type="NCBI Taxonomy" id="70775"/>
    <lineage>
        <taxon>Bacteria</taxon>
        <taxon>Pseudomonadati</taxon>
        <taxon>Pseudomonadota</taxon>
        <taxon>Gammaproteobacteria</taxon>
        <taxon>Pseudomonadales</taxon>
        <taxon>Pseudomonadaceae</taxon>
        <taxon>Pseudomonas</taxon>
    </lineage>
</organism>
<name>A0A2A3LXH7_PSEDL</name>
<protein>
    <submittedName>
        <fullName evidence="1">Uncharacterized protein</fullName>
    </submittedName>
</protein>
<accession>A0A2A3LXH7</accession>
<dbReference type="EMBL" id="NTME01000047">
    <property type="protein sequence ID" value="PBJ92538.1"/>
    <property type="molecule type" value="Genomic_DNA"/>
</dbReference>
<dbReference type="Proteomes" id="UP000218102">
    <property type="component" value="Unassembled WGS sequence"/>
</dbReference>
<evidence type="ECO:0000313" key="1">
    <source>
        <dbReference type="EMBL" id="PBJ92538.1"/>
    </source>
</evidence>